<dbReference type="Gene3D" id="3.40.50.300">
    <property type="entry name" value="P-loop containing nucleotide triphosphate hydrolases"/>
    <property type="match status" value="2"/>
</dbReference>
<dbReference type="InterPro" id="IPR001650">
    <property type="entry name" value="Helicase_C-like"/>
</dbReference>
<feature type="domain" description="Helicase ATP-binding" evidence="1">
    <location>
        <begin position="22"/>
        <end position="318"/>
    </location>
</feature>
<dbReference type="Pfam" id="PF00271">
    <property type="entry name" value="Helicase_C"/>
    <property type="match status" value="1"/>
</dbReference>
<name>A0ABY5WPJ1_9RHOB</name>
<proteinExistence type="predicted"/>
<keyword evidence="3" id="KW-0378">Hydrolase</keyword>
<dbReference type="InterPro" id="IPR050496">
    <property type="entry name" value="SNF2_RAD54_helicase_repair"/>
</dbReference>
<reference evidence="3" key="1">
    <citation type="submission" date="2021-08" db="EMBL/GenBank/DDBJ databases">
        <authorList>
            <person name="Nwanade C."/>
            <person name="Wang M."/>
            <person name="Masoudi A."/>
            <person name="Yu Z."/>
            <person name="Liu J."/>
        </authorList>
    </citation>
    <scope>NUCLEOTIDE SEQUENCE</scope>
    <source>
        <strain evidence="3">S166</strain>
    </source>
</reference>
<dbReference type="SMART" id="SM00487">
    <property type="entry name" value="DEXDc"/>
    <property type="match status" value="1"/>
</dbReference>
<dbReference type="InterPro" id="IPR014001">
    <property type="entry name" value="Helicase_ATP-bd"/>
</dbReference>
<gene>
    <name evidence="3" type="ORF">K3718_09970</name>
</gene>
<keyword evidence="4" id="KW-1185">Reference proteome</keyword>
<dbReference type="SMART" id="SM00490">
    <property type="entry name" value="HELICc"/>
    <property type="match status" value="1"/>
</dbReference>
<dbReference type="InterPro" id="IPR027417">
    <property type="entry name" value="P-loop_NTPase"/>
</dbReference>
<accession>A0ABY5WPJ1</accession>
<evidence type="ECO:0000259" key="1">
    <source>
        <dbReference type="SMART" id="SM00487"/>
    </source>
</evidence>
<dbReference type="SUPFAM" id="SSF52540">
    <property type="entry name" value="P-loop containing nucleoside triphosphate hydrolases"/>
    <property type="match status" value="2"/>
</dbReference>
<organism evidence="3 4">
    <name type="scientific">Leisingera aquaemixtae</name>
    <dbReference type="NCBI Taxonomy" id="1396826"/>
    <lineage>
        <taxon>Bacteria</taxon>
        <taxon>Pseudomonadati</taxon>
        <taxon>Pseudomonadota</taxon>
        <taxon>Alphaproteobacteria</taxon>
        <taxon>Rhodobacterales</taxon>
        <taxon>Roseobacteraceae</taxon>
        <taxon>Leisingera</taxon>
    </lineage>
</organism>
<keyword evidence="3" id="KW-0347">Helicase</keyword>
<dbReference type="PANTHER" id="PTHR45629">
    <property type="entry name" value="SNF2/RAD54 FAMILY MEMBER"/>
    <property type="match status" value="1"/>
</dbReference>
<keyword evidence="3" id="KW-0547">Nucleotide-binding</keyword>
<dbReference type="PANTHER" id="PTHR45629:SF7">
    <property type="entry name" value="DNA EXCISION REPAIR PROTEIN ERCC-6-RELATED"/>
    <property type="match status" value="1"/>
</dbReference>
<feature type="domain" description="Helicase C-terminal" evidence="2">
    <location>
        <begin position="684"/>
        <end position="777"/>
    </location>
</feature>
<evidence type="ECO:0000313" key="4">
    <source>
        <dbReference type="Proteomes" id="UP001058514"/>
    </source>
</evidence>
<sequence>MDWREVAGLLEAMAAAPPCAGGQLLLDEGQCASIAELARRIRAGRRMALLADEVGMGKTRIAVALVDAVRRAGGRSAIVLPPGVGAQWQAELRRFNPDDRTLLPLRSYESFIGGFFVEEDMKTHDKHFVRERRQAILRDRRLQRELPQGAWADERILMISHNFAAMRFSNTGGWRRNLLGQVKHYLDRNVAFTRRRKDHEYDRASRRAAHKIAAVMRESALELKISGNPRTTAAAEYRSQVLPLIGYGLGRFDLVVVDEAHKARGTDSSLSRILGPVTWESEDPFRFGMTATPVELDAQQWLDTIARIGGREDGVDVGILETIRDDLRTYVEVVARLQVEELDGALVAEFERAAEAFQSALAPYVLRRDKRDDPTYAPYIDSYRQVQVQHIEPRTDTTGFSHDWLRRFAALEALSQIPDSDTRLKRLRLALPQGLGLGSLERGDPDVVDTSGKLAPGAANGSDIGFWIDALASKTNDEDIYAHPAITEAVALIESYTREGEKVLVFGRFIQPIYALTRLLDAREMLRQLSRNDGHWPARSISNDLRPALQIAMRDQGLWKGEPCLDYVERMLSERAETHERQRQRALDSLYDEVVNRAEAGEWAAKLLKDRWRGDDPEDGAPQKLGIASLLEALEARRPRRHARSWTCDELLAFFGELVTELLEAEEDADTETEADARHAKNLSKLDERLRQHLSAFSGREGSFARVMSGRTQAQTRRNLQASFNREGAWPMVIVSQSQVGREGLNLHEACCVVVLLHSEWNPAIVEQQIGRVDRKNSLWEKRMREWKATGEEGEMPTIRVHPIVLRGTYDDHNWQVLETRWRALRGQLHGEVLPDNGRSLASTEELSNLMERVLRSTPEFSPLRLSV</sequence>
<dbReference type="EMBL" id="CP081051">
    <property type="protein sequence ID" value="UWQ43376.1"/>
    <property type="molecule type" value="Genomic_DNA"/>
</dbReference>
<keyword evidence="3" id="KW-0067">ATP-binding</keyword>
<evidence type="ECO:0000313" key="3">
    <source>
        <dbReference type="EMBL" id="UWQ43376.1"/>
    </source>
</evidence>
<dbReference type="Proteomes" id="UP001058514">
    <property type="component" value="Chromosome"/>
</dbReference>
<protein>
    <submittedName>
        <fullName evidence="3">Helicase</fullName>
    </submittedName>
</protein>
<dbReference type="GO" id="GO:0004386">
    <property type="term" value="F:helicase activity"/>
    <property type="evidence" value="ECO:0007669"/>
    <property type="project" value="UniProtKB-KW"/>
</dbReference>
<evidence type="ECO:0000259" key="2">
    <source>
        <dbReference type="SMART" id="SM00490"/>
    </source>
</evidence>